<keyword evidence="2" id="KW-0732">Signal</keyword>
<sequence>MSPRMLKFPLLFAGAMFVAVSLQPAHAQGLGQGLDFGVLETGVLPNGTELPDLTGDTLDPNSPPPPKRAEALPPPAGFFDAPDAPAKKKVRKPQR</sequence>
<dbReference type="RefSeq" id="WP_281804922.1">
    <property type="nucleotide sequence ID" value="NZ_BSEC01000001.1"/>
</dbReference>
<evidence type="ECO:0000313" key="4">
    <source>
        <dbReference type="Proteomes" id="UP001144323"/>
    </source>
</evidence>
<proteinExistence type="predicted"/>
<reference evidence="3" key="1">
    <citation type="journal article" date="2023" name="Int. J. Syst. Evol. Microbiol.">
        <title>Methylocystis iwaonis sp. nov., a type II methane-oxidizing bacterium from surface soil of a rice paddy field in Japan, and emended description of the genus Methylocystis (ex Whittenbury et al. 1970) Bowman et al. 1993.</title>
        <authorList>
            <person name="Kaise H."/>
            <person name="Sawadogo J.B."/>
            <person name="Alam M.S."/>
            <person name="Ueno C."/>
            <person name="Dianou D."/>
            <person name="Shinjo R."/>
            <person name="Asakawa S."/>
        </authorList>
    </citation>
    <scope>NUCLEOTIDE SEQUENCE</scope>
    <source>
        <strain evidence="3">LMG27198</strain>
    </source>
</reference>
<dbReference type="Proteomes" id="UP001144323">
    <property type="component" value="Unassembled WGS sequence"/>
</dbReference>
<feature type="region of interest" description="Disordered" evidence="1">
    <location>
        <begin position="46"/>
        <end position="95"/>
    </location>
</feature>
<gene>
    <name evidence="3" type="ORF">LMG27198_37410</name>
</gene>
<evidence type="ECO:0000256" key="1">
    <source>
        <dbReference type="SAM" id="MobiDB-lite"/>
    </source>
</evidence>
<dbReference type="AlphaFoldDB" id="A0A9W6LTU0"/>
<evidence type="ECO:0000256" key="2">
    <source>
        <dbReference type="SAM" id="SignalP"/>
    </source>
</evidence>
<evidence type="ECO:0000313" key="3">
    <source>
        <dbReference type="EMBL" id="GLI94749.1"/>
    </source>
</evidence>
<name>A0A9W6LTU0_9HYPH</name>
<feature type="chain" id="PRO_5040726395" evidence="2">
    <location>
        <begin position="28"/>
        <end position="95"/>
    </location>
</feature>
<keyword evidence="4" id="KW-1185">Reference proteome</keyword>
<feature type="compositionally biased region" description="Pro residues" evidence="1">
    <location>
        <begin position="61"/>
        <end position="76"/>
    </location>
</feature>
<accession>A0A9W6LTU0</accession>
<comment type="caution">
    <text evidence="3">The sequence shown here is derived from an EMBL/GenBank/DDBJ whole genome shotgun (WGS) entry which is preliminary data.</text>
</comment>
<dbReference type="EMBL" id="BSEC01000001">
    <property type="protein sequence ID" value="GLI94749.1"/>
    <property type="molecule type" value="Genomic_DNA"/>
</dbReference>
<organism evidence="3 4">
    <name type="scientific">Methylocystis echinoides</name>
    <dbReference type="NCBI Taxonomy" id="29468"/>
    <lineage>
        <taxon>Bacteria</taxon>
        <taxon>Pseudomonadati</taxon>
        <taxon>Pseudomonadota</taxon>
        <taxon>Alphaproteobacteria</taxon>
        <taxon>Hyphomicrobiales</taxon>
        <taxon>Methylocystaceae</taxon>
        <taxon>Methylocystis</taxon>
    </lineage>
</organism>
<protein>
    <submittedName>
        <fullName evidence="3">Uncharacterized protein</fullName>
    </submittedName>
</protein>
<feature type="signal peptide" evidence="2">
    <location>
        <begin position="1"/>
        <end position="27"/>
    </location>
</feature>